<feature type="transmembrane region" description="Helical" evidence="1">
    <location>
        <begin position="40"/>
        <end position="63"/>
    </location>
</feature>
<dbReference type="Pfam" id="PF09578">
    <property type="entry name" value="Spore_YabQ"/>
    <property type="match status" value="1"/>
</dbReference>
<dbReference type="RefSeq" id="WP_073089073.1">
    <property type="nucleotide sequence ID" value="NZ_FQWY01000003.1"/>
</dbReference>
<dbReference type="AlphaFoldDB" id="A0A1M5JTU3"/>
<name>A0A1M5JTU3_9FIRM</name>
<dbReference type="STRING" id="1123382.SAMN02745221_00216"/>
<keyword evidence="1" id="KW-0812">Transmembrane</keyword>
<reference evidence="3" key="1">
    <citation type="submission" date="2016-11" db="EMBL/GenBank/DDBJ databases">
        <authorList>
            <person name="Varghese N."/>
            <person name="Submissions S."/>
        </authorList>
    </citation>
    <scope>NUCLEOTIDE SEQUENCE [LARGE SCALE GENOMIC DNA]</scope>
    <source>
        <strain evidence="3">DSM 11003</strain>
    </source>
</reference>
<dbReference type="NCBIfam" id="TIGR02893">
    <property type="entry name" value="spore_yabQ"/>
    <property type="match status" value="1"/>
</dbReference>
<dbReference type="EMBL" id="FQWY01000003">
    <property type="protein sequence ID" value="SHG43679.1"/>
    <property type="molecule type" value="Genomic_DNA"/>
</dbReference>
<accession>A0A1M5JTU3</accession>
<keyword evidence="3" id="KW-1185">Reference proteome</keyword>
<feature type="transmembrane region" description="Helical" evidence="1">
    <location>
        <begin position="69"/>
        <end position="87"/>
    </location>
</feature>
<protein>
    <submittedName>
        <fullName evidence="2">Spore cortex biosynthesis protein YabQ</fullName>
    </submittedName>
</protein>
<dbReference type="OrthoDB" id="1685240at2"/>
<sequence length="136" mass="15297">MSSLVFQIECFAATLALGILAGFFFHFYQGIITRAKVGNILLYVLDFFLWIIMIGLVFFLLLFINGGEIRAYILLALLAGMVIYLSYFSHRLKKFIDGSAEGIVHSLGKLAIIIKKPWLGVKKWLAARPKPPADEE</sequence>
<evidence type="ECO:0000256" key="1">
    <source>
        <dbReference type="SAM" id="Phobius"/>
    </source>
</evidence>
<keyword evidence="1" id="KW-0472">Membrane</keyword>
<gene>
    <name evidence="2" type="ORF">SAMN02745221_00216</name>
</gene>
<dbReference type="InterPro" id="IPR019074">
    <property type="entry name" value="YabQ"/>
</dbReference>
<evidence type="ECO:0000313" key="2">
    <source>
        <dbReference type="EMBL" id="SHG43679.1"/>
    </source>
</evidence>
<keyword evidence="1" id="KW-1133">Transmembrane helix</keyword>
<organism evidence="2 3">
    <name type="scientific">Thermosyntropha lipolytica DSM 11003</name>
    <dbReference type="NCBI Taxonomy" id="1123382"/>
    <lineage>
        <taxon>Bacteria</taxon>
        <taxon>Bacillati</taxon>
        <taxon>Bacillota</taxon>
        <taxon>Clostridia</taxon>
        <taxon>Eubacteriales</taxon>
        <taxon>Syntrophomonadaceae</taxon>
        <taxon>Thermosyntropha</taxon>
    </lineage>
</organism>
<dbReference type="Proteomes" id="UP000242329">
    <property type="component" value="Unassembled WGS sequence"/>
</dbReference>
<evidence type="ECO:0000313" key="3">
    <source>
        <dbReference type="Proteomes" id="UP000242329"/>
    </source>
</evidence>
<feature type="transmembrane region" description="Helical" evidence="1">
    <location>
        <begin position="6"/>
        <end position="28"/>
    </location>
</feature>
<proteinExistence type="predicted"/>